<reference evidence="1 2" key="1">
    <citation type="submission" date="2016-10" db="EMBL/GenBank/DDBJ databases">
        <authorList>
            <person name="de Groot N.N."/>
        </authorList>
    </citation>
    <scope>NUCLEOTIDE SEQUENCE [LARGE SCALE GENOMIC DNA]</scope>
    <source>
        <strain evidence="1 2">DSM 100674</strain>
    </source>
</reference>
<dbReference type="RefSeq" id="WP_093034029.1">
    <property type="nucleotide sequence ID" value="NZ_FOAG01000003.1"/>
</dbReference>
<accession>A0A1H7MC15</accession>
<proteinExistence type="predicted"/>
<dbReference type="AlphaFoldDB" id="A0A1H7MC15"/>
<dbReference type="EMBL" id="FOAG01000003">
    <property type="protein sequence ID" value="SEL08468.1"/>
    <property type="molecule type" value="Genomic_DNA"/>
</dbReference>
<organism evidence="1 2">
    <name type="scientific">Roseovarius azorensis</name>
    <dbReference type="NCBI Taxonomy" id="1287727"/>
    <lineage>
        <taxon>Bacteria</taxon>
        <taxon>Pseudomonadati</taxon>
        <taxon>Pseudomonadota</taxon>
        <taxon>Alphaproteobacteria</taxon>
        <taxon>Rhodobacterales</taxon>
        <taxon>Roseobacteraceae</taxon>
        <taxon>Roseovarius</taxon>
    </lineage>
</organism>
<gene>
    <name evidence="1" type="ORF">SAMN05443999_103260</name>
</gene>
<keyword evidence="2" id="KW-1185">Reference proteome</keyword>
<evidence type="ECO:0000313" key="1">
    <source>
        <dbReference type="EMBL" id="SEL08468.1"/>
    </source>
</evidence>
<dbReference type="InterPro" id="IPR029058">
    <property type="entry name" value="AB_hydrolase_fold"/>
</dbReference>
<dbReference type="Proteomes" id="UP000199582">
    <property type="component" value="Unassembled WGS sequence"/>
</dbReference>
<evidence type="ECO:0000313" key="2">
    <source>
        <dbReference type="Proteomes" id="UP000199582"/>
    </source>
</evidence>
<dbReference type="STRING" id="1287727.SAMN05443999_103260"/>
<protein>
    <submittedName>
        <fullName evidence="1">Uncharacterized protein</fullName>
    </submittedName>
</protein>
<dbReference type="SUPFAM" id="SSF53474">
    <property type="entry name" value="alpha/beta-Hydrolases"/>
    <property type="match status" value="1"/>
</dbReference>
<dbReference type="Gene3D" id="3.40.50.1820">
    <property type="entry name" value="alpha/beta hydrolase"/>
    <property type="match status" value="1"/>
</dbReference>
<name>A0A1H7MC15_9RHOB</name>
<dbReference type="OrthoDB" id="7303283at2"/>
<sequence length="313" mass="33900">MPLIHVNADTKGPAPHARQDDLATLLPGLLATEGPVILMVHGFKYAPGHHSECPHRHILSLSPERDSFKVLSWPGGLGFGQGRADEGLAIGFGWQARGTVWHAYAEAANAGVRLAQLVSMIRDIAPDRPVHALAHSFGARVILSALPHLPPQSIGRIILLAGAEFGQRATECLNSPAGRSAEVINVTSRENDLFDFLLECLIAPPARGDRSLGHANPLAPNVLNLQMDDPETLAALQRLGFAIASPMARICHWSPYTRPGVFPFYSSLLRNAPELPLPLLRSMLPDAPTPRWSRILSLPELRPALPLGRKPSF</sequence>